<dbReference type="PROSITE" id="PS51371">
    <property type="entry name" value="CBS"/>
    <property type="match status" value="2"/>
</dbReference>
<proteinExistence type="predicted"/>
<keyword evidence="1 2" id="KW-0129">CBS domain</keyword>
<dbReference type="InterPro" id="IPR046342">
    <property type="entry name" value="CBS_dom_sf"/>
</dbReference>
<reference evidence="4 5" key="1">
    <citation type="submission" date="2019-02" db="EMBL/GenBank/DDBJ databases">
        <title>Deep-cultivation of Planctomycetes and their phenomic and genomic characterization uncovers novel biology.</title>
        <authorList>
            <person name="Wiegand S."/>
            <person name="Jogler M."/>
            <person name="Boedeker C."/>
            <person name="Pinto D."/>
            <person name="Vollmers J."/>
            <person name="Rivas-Marin E."/>
            <person name="Kohn T."/>
            <person name="Peeters S.H."/>
            <person name="Heuer A."/>
            <person name="Rast P."/>
            <person name="Oberbeckmann S."/>
            <person name="Bunk B."/>
            <person name="Jeske O."/>
            <person name="Meyerdierks A."/>
            <person name="Storesund J.E."/>
            <person name="Kallscheuer N."/>
            <person name="Luecker S."/>
            <person name="Lage O.M."/>
            <person name="Pohl T."/>
            <person name="Merkel B.J."/>
            <person name="Hornburger P."/>
            <person name="Mueller R.-W."/>
            <person name="Bruemmer F."/>
            <person name="Labrenz M."/>
            <person name="Spormann A.M."/>
            <person name="Op Den Camp H."/>
            <person name="Overmann J."/>
            <person name="Amann R."/>
            <person name="Jetten M.S.M."/>
            <person name="Mascher T."/>
            <person name="Medema M.H."/>
            <person name="Devos D.P."/>
            <person name="Kaster A.-K."/>
            <person name="Ovreas L."/>
            <person name="Rohde M."/>
            <person name="Galperin M.Y."/>
            <person name="Jogler C."/>
        </authorList>
    </citation>
    <scope>NUCLEOTIDE SEQUENCE [LARGE SCALE GENOMIC DNA]</scope>
    <source>
        <strain evidence="4 5">Pla111</strain>
    </source>
</reference>
<evidence type="ECO:0000259" key="3">
    <source>
        <dbReference type="PROSITE" id="PS51371"/>
    </source>
</evidence>
<dbReference type="PANTHER" id="PTHR43080:SF2">
    <property type="entry name" value="CBS DOMAIN-CONTAINING PROTEIN"/>
    <property type="match status" value="1"/>
</dbReference>
<sequence length="130" mass="14170">MPLVQDIMTRNIVTISPEASIGDAIELLLARRVSGLPVVDDDGRLVGIITEFALLGLAYDQNLTRQSVEEHMTRTVLTVDATDSVSKVADLCIVHRVRRLPVLEEGRLVGLVSRRDVLATIHTSTPAFVG</sequence>
<dbReference type="Proteomes" id="UP000318995">
    <property type="component" value="Unassembled WGS sequence"/>
</dbReference>
<gene>
    <name evidence="4" type="primary">hrp1</name>
    <name evidence="4" type="ORF">Pla111_06540</name>
</gene>
<protein>
    <submittedName>
        <fullName evidence="4">Hypoxic response protein 1</fullName>
    </submittedName>
</protein>
<dbReference type="OrthoDB" id="9790355at2"/>
<evidence type="ECO:0000313" key="4">
    <source>
        <dbReference type="EMBL" id="TWT48878.1"/>
    </source>
</evidence>
<dbReference type="SUPFAM" id="SSF54631">
    <property type="entry name" value="CBS-domain pair"/>
    <property type="match status" value="1"/>
</dbReference>
<dbReference type="RefSeq" id="WP_146571270.1">
    <property type="nucleotide sequence ID" value="NZ_SJPH01000001.1"/>
</dbReference>
<evidence type="ECO:0000313" key="5">
    <source>
        <dbReference type="Proteomes" id="UP000318995"/>
    </source>
</evidence>
<organism evidence="4 5">
    <name type="scientific">Botrimarina hoheduenensis</name>
    <dbReference type="NCBI Taxonomy" id="2528000"/>
    <lineage>
        <taxon>Bacteria</taxon>
        <taxon>Pseudomonadati</taxon>
        <taxon>Planctomycetota</taxon>
        <taxon>Planctomycetia</taxon>
        <taxon>Pirellulales</taxon>
        <taxon>Lacipirellulaceae</taxon>
        <taxon>Botrimarina</taxon>
    </lineage>
</organism>
<evidence type="ECO:0000256" key="2">
    <source>
        <dbReference type="PROSITE-ProRule" id="PRU00703"/>
    </source>
</evidence>
<dbReference type="EMBL" id="SJPH01000001">
    <property type="protein sequence ID" value="TWT48878.1"/>
    <property type="molecule type" value="Genomic_DNA"/>
</dbReference>
<feature type="domain" description="CBS" evidence="3">
    <location>
        <begin position="72"/>
        <end position="127"/>
    </location>
</feature>
<accession>A0A5C5WDB8</accession>
<dbReference type="PANTHER" id="PTHR43080">
    <property type="entry name" value="CBS DOMAIN-CONTAINING PROTEIN CBSX3, MITOCHONDRIAL"/>
    <property type="match status" value="1"/>
</dbReference>
<name>A0A5C5WDB8_9BACT</name>
<dbReference type="AlphaFoldDB" id="A0A5C5WDB8"/>
<comment type="caution">
    <text evidence="4">The sequence shown here is derived from an EMBL/GenBank/DDBJ whole genome shotgun (WGS) entry which is preliminary data.</text>
</comment>
<dbReference type="Pfam" id="PF00571">
    <property type="entry name" value="CBS"/>
    <property type="match status" value="2"/>
</dbReference>
<dbReference type="SMART" id="SM00116">
    <property type="entry name" value="CBS"/>
    <property type="match status" value="2"/>
</dbReference>
<evidence type="ECO:0000256" key="1">
    <source>
        <dbReference type="ARBA" id="ARBA00023122"/>
    </source>
</evidence>
<dbReference type="Gene3D" id="3.10.580.10">
    <property type="entry name" value="CBS-domain"/>
    <property type="match status" value="1"/>
</dbReference>
<keyword evidence="5" id="KW-1185">Reference proteome</keyword>
<feature type="domain" description="CBS" evidence="3">
    <location>
        <begin position="8"/>
        <end position="64"/>
    </location>
</feature>
<dbReference type="InterPro" id="IPR000644">
    <property type="entry name" value="CBS_dom"/>
</dbReference>
<dbReference type="InterPro" id="IPR051257">
    <property type="entry name" value="Diverse_CBS-Domain"/>
</dbReference>